<comment type="caution">
    <text evidence="2">The sequence shown here is derived from an EMBL/GenBank/DDBJ whole genome shotgun (WGS) entry which is preliminary data.</text>
</comment>
<dbReference type="EMBL" id="JBHLWN010000124">
    <property type="protein sequence ID" value="MFC0216690.1"/>
    <property type="molecule type" value="Genomic_DNA"/>
</dbReference>
<dbReference type="Pfam" id="PF01636">
    <property type="entry name" value="APH"/>
    <property type="match status" value="1"/>
</dbReference>
<evidence type="ECO:0000313" key="3">
    <source>
        <dbReference type="Proteomes" id="UP001589776"/>
    </source>
</evidence>
<accession>A0ABV6DVK0</accession>
<organism evidence="2 3">
    <name type="scientific">Paenibacillus chartarius</name>
    <dbReference type="NCBI Taxonomy" id="747481"/>
    <lineage>
        <taxon>Bacteria</taxon>
        <taxon>Bacillati</taxon>
        <taxon>Bacillota</taxon>
        <taxon>Bacilli</taxon>
        <taxon>Bacillales</taxon>
        <taxon>Paenibacillaceae</taxon>
        <taxon>Paenibacillus</taxon>
    </lineage>
</organism>
<reference evidence="2 3" key="1">
    <citation type="submission" date="2024-09" db="EMBL/GenBank/DDBJ databases">
        <authorList>
            <person name="Sun Q."/>
            <person name="Mori K."/>
        </authorList>
    </citation>
    <scope>NUCLEOTIDE SEQUENCE [LARGE SCALE GENOMIC DNA]</scope>
    <source>
        <strain evidence="2 3">CCM 7759</strain>
    </source>
</reference>
<evidence type="ECO:0000313" key="2">
    <source>
        <dbReference type="EMBL" id="MFC0216690.1"/>
    </source>
</evidence>
<dbReference type="SUPFAM" id="SSF56112">
    <property type="entry name" value="Protein kinase-like (PK-like)"/>
    <property type="match status" value="1"/>
</dbReference>
<dbReference type="Proteomes" id="UP001589776">
    <property type="component" value="Unassembled WGS sequence"/>
</dbReference>
<proteinExistence type="predicted"/>
<evidence type="ECO:0000259" key="1">
    <source>
        <dbReference type="Pfam" id="PF01636"/>
    </source>
</evidence>
<dbReference type="Gene3D" id="3.30.200.150">
    <property type="match status" value="1"/>
</dbReference>
<gene>
    <name evidence="2" type="ORF">ACFFK0_30285</name>
</gene>
<name>A0ABV6DVK0_9BACL</name>
<keyword evidence="3" id="KW-1185">Reference proteome</keyword>
<protein>
    <submittedName>
        <fullName evidence="2">Phosphotransferase</fullName>
    </submittedName>
</protein>
<dbReference type="RefSeq" id="WP_377475113.1">
    <property type="nucleotide sequence ID" value="NZ_JBHLWN010000124.1"/>
</dbReference>
<dbReference type="InterPro" id="IPR002575">
    <property type="entry name" value="Aminoglycoside_PTrfase"/>
</dbReference>
<dbReference type="InterPro" id="IPR011009">
    <property type="entry name" value="Kinase-like_dom_sf"/>
</dbReference>
<sequence>MAAPDIELIVQDLRSRGIIENTSQVSGHMSGTTQGRVFTITVHEQPTYIVKIDSPSSTAYDVQFLAAYENSPLIPKLIYVGEGHSFFVYGYLAGTTHVQRGSKADWMKRLVRDLLNHYVPDRCTEGWGRLEAPASTWQQFHERSLEEARADIGDLLSYADYERVKSLLPVISVGHHKCLLHGDTGVHNFVFREHRLVGVIDPCPMAGPLLYDFTYAFCSSPDDLNEETLFAVYDLLRHAPFERARLRDEVLFQLYCRIGICVRHHPHDLPGYLQAWKSWAG</sequence>
<dbReference type="Gene3D" id="3.90.1200.10">
    <property type="match status" value="1"/>
</dbReference>
<feature type="domain" description="Aminoglycoside phosphotransferase" evidence="1">
    <location>
        <begin position="31"/>
        <end position="219"/>
    </location>
</feature>